<sequence>MLWKILVAIATFFSRPFHGPEQPFEISLTGPKSWKEATIAMKALHNEEGDMRFSPEYRHGAGIKNETFRWRNKGTGKAEIPYYIHPSIQNLAPLIKKAIDQYHKLTCLRFVERGQKHTDYVYMFKDSG</sequence>
<dbReference type="Gene3D" id="3.40.390.10">
    <property type="entry name" value="Collagenase (Catalytic Domain)"/>
    <property type="match status" value="1"/>
</dbReference>
<comment type="caution">
    <text evidence="4">The sequence shown here is derived from an EMBL/GenBank/DDBJ whole genome shotgun (WGS) entry which is preliminary data.</text>
</comment>
<name>A0A8X6IYE0_NEPPI</name>
<dbReference type="PROSITE" id="PS51864">
    <property type="entry name" value="ASTACIN"/>
    <property type="match status" value="1"/>
</dbReference>
<dbReference type="GO" id="GO:0004222">
    <property type="term" value="F:metalloendopeptidase activity"/>
    <property type="evidence" value="ECO:0007669"/>
    <property type="project" value="InterPro"/>
</dbReference>
<feature type="non-terminal residue" evidence="4">
    <location>
        <position position="1"/>
    </location>
</feature>
<protein>
    <submittedName>
        <fullName evidence="4">Metalloendopeptidase</fullName>
    </submittedName>
</protein>
<comment type="cofactor">
    <cofactor evidence="1">
        <name>Zn(2+)</name>
        <dbReference type="ChEBI" id="CHEBI:29105"/>
    </cofactor>
</comment>
<dbReference type="OrthoDB" id="6427589at2759"/>
<dbReference type="Pfam" id="PF01400">
    <property type="entry name" value="Astacin"/>
    <property type="match status" value="1"/>
</dbReference>
<proteinExistence type="predicted"/>
<evidence type="ECO:0000256" key="1">
    <source>
        <dbReference type="ARBA" id="ARBA00001947"/>
    </source>
</evidence>
<evidence type="ECO:0000256" key="2">
    <source>
        <dbReference type="PROSITE-ProRule" id="PRU01211"/>
    </source>
</evidence>
<dbReference type="EMBL" id="BMAW01094096">
    <property type="protein sequence ID" value="GFS63709.1"/>
    <property type="molecule type" value="Genomic_DNA"/>
</dbReference>
<comment type="caution">
    <text evidence="2">Lacks conserved residue(s) required for the propagation of feature annotation.</text>
</comment>
<evidence type="ECO:0000313" key="5">
    <source>
        <dbReference type="Proteomes" id="UP000887013"/>
    </source>
</evidence>
<dbReference type="GO" id="GO:0006508">
    <property type="term" value="P:proteolysis"/>
    <property type="evidence" value="ECO:0007669"/>
    <property type="project" value="InterPro"/>
</dbReference>
<keyword evidence="5" id="KW-1185">Reference proteome</keyword>
<dbReference type="AlphaFoldDB" id="A0A8X6IYE0"/>
<gene>
    <name evidence="4" type="primary">NCL1_17949</name>
    <name evidence="4" type="ORF">NPIL_194791</name>
</gene>
<dbReference type="InterPro" id="IPR001506">
    <property type="entry name" value="Peptidase_M12A"/>
</dbReference>
<dbReference type="InterPro" id="IPR024079">
    <property type="entry name" value="MetalloPept_cat_dom_sf"/>
</dbReference>
<accession>A0A8X6IYE0</accession>
<dbReference type="SUPFAM" id="SSF55486">
    <property type="entry name" value="Metalloproteases ('zincins'), catalytic domain"/>
    <property type="match status" value="1"/>
</dbReference>
<reference evidence="4" key="1">
    <citation type="submission" date="2020-08" db="EMBL/GenBank/DDBJ databases">
        <title>Multicomponent nature underlies the extraordinary mechanical properties of spider dragline silk.</title>
        <authorList>
            <person name="Kono N."/>
            <person name="Nakamura H."/>
            <person name="Mori M."/>
            <person name="Yoshida Y."/>
            <person name="Ohtoshi R."/>
            <person name="Malay A.D."/>
            <person name="Moran D.A.P."/>
            <person name="Tomita M."/>
            <person name="Numata K."/>
            <person name="Arakawa K."/>
        </authorList>
    </citation>
    <scope>NUCLEOTIDE SEQUENCE</scope>
</reference>
<dbReference type="Proteomes" id="UP000887013">
    <property type="component" value="Unassembled WGS sequence"/>
</dbReference>
<feature type="domain" description="Peptidase M12A" evidence="3">
    <location>
        <begin position="61"/>
        <end position="128"/>
    </location>
</feature>
<evidence type="ECO:0000313" key="4">
    <source>
        <dbReference type="EMBL" id="GFS63709.1"/>
    </source>
</evidence>
<evidence type="ECO:0000259" key="3">
    <source>
        <dbReference type="PROSITE" id="PS51864"/>
    </source>
</evidence>
<organism evidence="4 5">
    <name type="scientific">Nephila pilipes</name>
    <name type="common">Giant wood spider</name>
    <name type="synonym">Nephila maculata</name>
    <dbReference type="NCBI Taxonomy" id="299642"/>
    <lineage>
        <taxon>Eukaryota</taxon>
        <taxon>Metazoa</taxon>
        <taxon>Ecdysozoa</taxon>
        <taxon>Arthropoda</taxon>
        <taxon>Chelicerata</taxon>
        <taxon>Arachnida</taxon>
        <taxon>Araneae</taxon>
        <taxon>Araneomorphae</taxon>
        <taxon>Entelegynae</taxon>
        <taxon>Araneoidea</taxon>
        <taxon>Nephilidae</taxon>
        <taxon>Nephila</taxon>
    </lineage>
</organism>